<keyword evidence="2 4" id="KW-0378">Hydrolase</keyword>
<dbReference type="SUPFAM" id="SSF53474">
    <property type="entry name" value="alpha/beta-Hydrolases"/>
    <property type="match status" value="1"/>
</dbReference>
<dbReference type="InterPro" id="IPR050300">
    <property type="entry name" value="GDXG_lipolytic_enzyme"/>
</dbReference>
<comment type="similarity">
    <text evidence="1">Belongs to the 'GDXG' lipolytic enzyme family.</text>
</comment>
<dbReference type="PANTHER" id="PTHR48081:SF30">
    <property type="entry name" value="ACETYL-HYDROLASE LIPR-RELATED"/>
    <property type="match status" value="1"/>
</dbReference>
<dbReference type="GO" id="GO:0016787">
    <property type="term" value="F:hydrolase activity"/>
    <property type="evidence" value="ECO:0007669"/>
    <property type="project" value="UniProtKB-KW"/>
</dbReference>
<dbReference type="PANTHER" id="PTHR48081">
    <property type="entry name" value="AB HYDROLASE SUPERFAMILY PROTEIN C4A8.06C"/>
    <property type="match status" value="1"/>
</dbReference>
<sequence length="293" mass="30699">MTAPSAAALLPAERAGVPADPELIDRRARFAASPADPSLGVSVEDTSYRTVPCRLLRGGDAGTVLYLHGGGFRMGSPEAYLKYCAVIAHATRTTVVVPRYRLAPENPFPAGLHDVVAVYEGLVSSSDGPVVIAGDSAGAGLSASLTATAIRAGRRKPDGLALLSPWLDLRCTSPFYRSSPDVFFPYVAAESAREAYLQGAASDDPLVSPLLADLTGFPPTLLQVGAQEALVDDAVGFARALAQHDVSAQLEVVAGRSHTWPLLFPDESDSVTTVAHLTDFITSRTADPSTDRG</sequence>
<dbReference type="Gene3D" id="3.40.50.1820">
    <property type="entry name" value="alpha/beta hydrolase"/>
    <property type="match status" value="1"/>
</dbReference>
<dbReference type="EMBL" id="JAKKOR010000008">
    <property type="protein sequence ID" value="MCF8589143.1"/>
    <property type="molecule type" value="Genomic_DNA"/>
</dbReference>
<protein>
    <submittedName>
        <fullName evidence="4">Alpha/beta hydrolase</fullName>
    </submittedName>
</protein>
<accession>A0ABS9IUB3</accession>
<evidence type="ECO:0000256" key="2">
    <source>
        <dbReference type="ARBA" id="ARBA00022801"/>
    </source>
</evidence>
<dbReference type="Pfam" id="PF07859">
    <property type="entry name" value="Abhydrolase_3"/>
    <property type="match status" value="1"/>
</dbReference>
<evidence type="ECO:0000259" key="3">
    <source>
        <dbReference type="Pfam" id="PF07859"/>
    </source>
</evidence>
<evidence type="ECO:0000313" key="4">
    <source>
        <dbReference type="EMBL" id="MCF8589143.1"/>
    </source>
</evidence>
<evidence type="ECO:0000313" key="5">
    <source>
        <dbReference type="Proteomes" id="UP001200110"/>
    </source>
</evidence>
<organism evidence="4 5">
    <name type="scientific">Gordonia liuliyuniae</name>
    <dbReference type="NCBI Taxonomy" id="2911517"/>
    <lineage>
        <taxon>Bacteria</taxon>
        <taxon>Bacillati</taxon>
        <taxon>Actinomycetota</taxon>
        <taxon>Actinomycetes</taxon>
        <taxon>Mycobacteriales</taxon>
        <taxon>Gordoniaceae</taxon>
        <taxon>Gordonia</taxon>
    </lineage>
</organism>
<dbReference type="Proteomes" id="UP001200110">
    <property type="component" value="Unassembled WGS sequence"/>
</dbReference>
<proteinExistence type="inferred from homology"/>
<reference evidence="4 5" key="1">
    <citation type="submission" date="2022-01" db="EMBL/GenBank/DDBJ databases">
        <authorList>
            <person name="Huang Y."/>
        </authorList>
    </citation>
    <scope>NUCLEOTIDE SEQUENCE [LARGE SCALE GENOMIC DNA]</scope>
    <source>
        <strain evidence="4 5">HY366</strain>
    </source>
</reference>
<feature type="domain" description="Alpha/beta hydrolase fold-3" evidence="3">
    <location>
        <begin position="64"/>
        <end position="260"/>
    </location>
</feature>
<gene>
    <name evidence="4" type="ORF">L5G33_11800</name>
</gene>
<comment type="caution">
    <text evidence="4">The sequence shown here is derived from an EMBL/GenBank/DDBJ whole genome shotgun (WGS) entry which is preliminary data.</text>
</comment>
<name>A0ABS9IUB3_9ACTN</name>
<dbReference type="InterPro" id="IPR029058">
    <property type="entry name" value="AB_hydrolase_fold"/>
</dbReference>
<evidence type="ECO:0000256" key="1">
    <source>
        <dbReference type="ARBA" id="ARBA00010515"/>
    </source>
</evidence>
<dbReference type="InterPro" id="IPR013094">
    <property type="entry name" value="AB_hydrolase_3"/>
</dbReference>
<keyword evidence="5" id="KW-1185">Reference proteome</keyword>
<dbReference type="RefSeq" id="WP_236998379.1">
    <property type="nucleotide sequence ID" value="NZ_JAKKOR010000008.1"/>
</dbReference>